<dbReference type="PROSITE" id="PS00194">
    <property type="entry name" value="THIOREDOXIN_1"/>
    <property type="match status" value="1"/>
</dbReference>
<dbReference type="PROSITE" id="PS51352">
    <property type="entry name" value="THIOREDOXIN_2"/>
    <property type="match status" value="1"/>
</dbReference>
<dbReference type="EMBL" id="DXHL01000018">
    <property type="protein sequence ID" value="HIW10476.1"/>
    <property type="molecule type" value="Genomic_DNA"/>
</dbReference>
<dbReference type="CDD" id="cd02947">
    <property type="entry name" value="TRX_family"/>
    <property type="match status" value="1"/>
</dbReference>
<dbReference type="InterPro" id="IPR013766">
    <property type="entry name" value="Thioredoxin_domain"/>
</dbReference>
<dbReference type="PANTHER" id="PTHR43601:SF3">
    <property type="entry name" value="THIOREDOXIN, MITOCHONDRIAL"/>
    <property type="match status" value="1"/>
</dbReference>
<dbReference type="AlphaFoldDB" id="A0A9D1QCY6"/>
<reference evidence="4" key="1">
    <citation type="journal article" date="2021" name="PeerJ">
        <title>Extensive microbial diversity within the chicken gut microbiome revealed by metagenomics and culture.</title>
        <authorList>
            <person name="Gilroy R."/>
            <person name="Ravi A."/>
            <person name="Getino M."/>
            <person name="Pursley I."/>
            <person name="Horton D.L."/>
            <person name="Alikhan N.F."/>
            <person name="Baker D."/>
            <person name="Gharbi K."/>
            <person name="Hall N."/>
            <person name="Watson M."/>
            <person name="Adriaenssens E.M."/>
            <person name="Foster-Nyarko E."/>
            <person name="Jarju S."/>
            <person name="Secka A."/>
            <person name="Antonio M."/>
            <person name="Oren A."/>
            <person name="Chaudhuri R.R."/>
            <person name="La Ragione R."/>
            <person name="Hildebrand F."/>
            <person name="Pallen M.J."/>
        </authorList>
    </citation>
    <scope>NUCLEOTIDE SEQUENCE</scope>
    <source>
        <strain evidence="4">ChiBcec15-1070</strain>
    </source>
</reference>
<feature type="chain" id="PRO_5039615502" evidence="2">
    <location>
        <begin position="21"/>
        <end position="146"/>
    </location>
</feature>
<dbReference type="Pfam" id="PF00085">
    <property type="entry name" value="Thioredoxin"/>
    <property type="match status" value="1"/>
</dbReference>
<feature type="domain" description="Thioredoxin" evidence="3">
    <location>
        <begin position="5"/>
        <end position="141"/>
    </location>
</feature>
<dbReference type="GO" id="GO:0045454">
    <property type="term" value="P:cell redox homeostasis"/>
    <property type="evidence" value="ECO:0007669"/>
    <property type="project" value="TreeGrafter"/>
</dbReference>
<evidence type="ECO:0000259" key="3">
    <source>
        <dbReference type="PROSITE" id="PS51352"/>
    </source>
</evidence>
<organism evidence="4 5">
    <name type="scientific">Candidatus Rikenella faecigallinarum</name>
    <dbReference type="NCBI Taxonomy" id="2838745"/>
    <lineage>
        <taxon>Bacteria</taxon>
        <taxon>Pseudomonadati</taxon>
        <taxon>Bacteroidota</taxon>
        <taxon>Bacteroidia</taxon>
        <taxon>Bacteroidales</taxon>
        <taxon>Rikenellaceae</taxon>
        <taxon>Rikenella</taxon>
    </lineage>
</organism>
<dbReference type="Gene3D" id="3.40.30.10">
    <property type="entry name" value="Glutaredoxin"/>
    <property type="match status" value="1"/>
</dbReference>
<evidence type="ECO:0000313" key="4">
    <source>
        <dbReference type="EMBL" id="HIW10476.1"/>
    </source>
</evidence>
<evidence type="ECO:0000313" key="5">
    <source>
        <dbReference type="Proteomes" id="UP000823926"/>
    </source>
</evidence>
<proteinExistence type="predicted"/>
<feature type="signal peptide" evidence="2">
    <location>
        <begin position="1"/>
        <end position="20"/>
    </location>
</feature>
<comment type="caution">
    <text evidence="4">The sequence shown here is derived from an EMBL/GenBank/DDBJ whole genome shotgun (WGS) entry which is preliminary data.</text>
</comment>
<reference evidence="4" key="2">
    <citation type="submission" date="2021-04" db="EMBL/GenBank/DDBJ databases">
        <authorList>
            <person name="Gilroy R."/>
        </authorList>
    </citation>
    <scope>NUCLEOTIDE SEQUENCE</scope>
    <source>
        <strain evidence="4">ChiBcec15-1070</strain>
    </source>
</reference>
<protein>
    <submittedName>
        <fullName evidence="4">Thioredoxin family protein</fullName>
    </submittedName>
</protein>
<sequence length="146" mass="15942">MKKMLMAAVAALLFTGVSMAQEKKGGVTFVEGSFAEVQAAAKKADKPIFMDIYAVWCGPCKFLSNNIFPTQLVGDYMNATFVSTKVDAEKGEGVELAKKYGVKAYPTMLILDSEGNELGRLLGSSRTPEEFVQRVKDEMAKIAEKK</sequence>
<dbReference type="InterPro" id="IPR017937">
    <property type="entry name" value="Thioredoxin_CS"/>
</dbReference>
<evidence type="ECO:0000256" key="2">
    <source>
        <dbReference type="SAM" id="SignalP"/>
    </source>
</evidence>
<gene>
    <name evidence="4" type="ORF">H9888_03140</name>
</gene>
<dbReference type="InterPro" id="IPR036249">
    <property type="entry name" value="Thioredoxin-like_sf"/>
</dbReference>
<dbReference type="SUPFAM" id="SSF52833">
    <property type="entry name" value="Thioredoxin-like"/>
    <property type="match status" value="1"/>
</dbReference>
<name>A0A9D1QCY6_9BACT</name>
<evidence type="ECO:0000256" key="1">
    <source>
        <dbReference type="ARBA" id="ARBA00023284"/>
    </source>
</evidence>
<keyword evidence="2" id="KW-0732">Signal</keyword>
<dbReference type="Proteomes" id="UP000823926">
    <property type="component" value="Unassembled WGS sequence"/>
</dbReference>
<keyword evidence="1" id="KW-0676">Redox-active center</keyword>
<accession>A0A9D1QCY6</accession>
<dbReference type="PANTHER" id="PTHR43601">
    <property type="entry name" value="THIOREDOXIN, MITOCHONDRIAL"/>
    <property type="match status" value="1"/>
</dbReference>